<keyword evidence="4 5" id="KW-0720">Serine protease</keyword>
<evidence type="ECO:0000256" key="1">
    <source>
        <dbReference type="ARBA" id="ARBA00011073"/>
    </source>
</evidence>
<feature type="active site" description="Charge relay system" evidence="5">
    <location>
        <position position="184"/>
    </location>
</feature>
<dbReference type="Proteomes" id="UP000198287">
    <property type="component" value="Unassembled WGS sequence"/>
</dbReference>
<dbReference type="InterPro" id="IPR022398">
    <property type="entry name" value="Peptidase_S8_His-AS"/>
</dbReference>
<feature type="chain" id="PRO_5012714211" evidence="6">
    <location>
        <begin position="19"/>
        <end position="467"/>
    </location>
</feature>
<feature type="active site" description="Charge relay system" evidence="5">
    <location>
        <position position="391"/>
    </location>
</feature>
<protein>
    <submittedName>
        <fullName evidence="8">Bacillopeptidase F</fullName>
    </submittedName>
</protein>
<dbReference type="SUPFAM" id="SSF52743">
    <property type="entry name" value="Subtilisin-like"/>
    <property type="match status" value="1"/>
</dbReference>
<dbReference type="AlphaFoldDB" id="A0A226ELQ6"/>
<feature type="domain" description="Peptidase S8/S53" evidence="7">
    <location>
        <begin position="178"/>
        <end position="424"/>
    </location>
</feature>
<dbReference type="Gene3D" id="3.40.50.200">
    <property type="entry name" value="Peptidase S8/S53 domain"/>
    <property type="match status" value="1"/>
</dbReference>
<evidence type="ECO:0000256" key="6">
    <source>
        <dbReference type="SAM" id="SignalP"/>
    </source>
</evidence>
<dbReference type="PROSITE" id="PS51892">
    <property type="entry name" value="SUBTILASE"/>
    <property type="match status" value="1"/>
</dbReference>
<dbReference type="GO" id="GO:0004252">
    <property type="term" value="F:serine-type endopeptidase activity"/>
    <property type="evidence" value="ECO:0007669"/>
    <property type="project" value="UniProtKB-UniRule"/>
</dbReference>
<dbReference type="InterPro" id="IPR050131">
    <property type="entry name" value="Peptidase_S8_subtilisin-like"/>
</dbReference>
<dbReference type="PROSITE" id="PS00137">
    <property type="entry name" value="SUBTILASE_HIS"/>
    <property type="match status" value="1"/>
</dbReference>
<dbReference type="EMBL" id="LNIX01000003">
    <property type="protein sequence ID" value="OXA58623.1"/>
    <property type="molecule type" value="Genomic_DNA"/>
</dbReference>
<comment type="similarity">
    <text evidence="1 5">Belongs to the peptidase S8 family.</text>
</comment>
<keyword evidence="2 5" id="KW-0645">Protease</keyword>
<proteinExistence type="inferred from homology"/>
<dbReference type="InterPro" id="IPR000209">
    <property type="entry name" value="Peptidase_S8/S53_dom"/>
</dbReference>
<feature type="signal peptide" evidence="6">
    <location>
        <begin position="1"/>
        <end position="18"/>
    </location>
</feature>
<evidence type="ECO:0000259" key="7">
    <source>
        <dbReference type="Pfam" id="PF00082"/>
    </source>
</evidence>
<keyword evidence="3 5" id="KW-0378">Hydrolase</keyword>
<dbReference type="PRINTS" id="PR00723">
    <property type="entry name" value="SUBTILISIN"/>
</dbReference>
<name>A0A226ELQ6_FOLCA</name>
<comment type="caution">
    <text evidence="8">The sequence shown here is derived from an EMBL/GenBank/DDBJ whole genome shotgun (WGS) entry which is preliminary data.</text>
</comment>
<sequence>MSQILFLIVLLTLGSTQATLSPKISPNLVLKFNQDPTTNIIITFATGTSAVLSYISENDFPDRDTLLFSLATALDINSVQSQSSVRNFLATTNFTSDPLWVTDQLWVKDSTVELVSQLAEFPEVIEIFEDELTFSFSEPSSPILTGRSSPLAEWNLEKVKAEEAVTLLKNVSTNIPTIRVCTIDTGVRVTHESLRGSYLGEYGWFDPGLRSDLPNDMNGHGTHVTGTIAGLGGIGVYPDAKWMSCKGCATNFCSMYDLIRCGQWVLCPSLPNGSRRDCSKAPHLVSNSWAVAYTPETTWFDDVVRAWHVGRVVPVFGIGNDGPNCGTVGYPGSIDVIGVGATTTTDAIAPFSSVGPSIHGVLKPDVTAPGQNVLSAAHTGDNEYRVLSGTSMACPHGAGVTAILLAYNQTMSYDRVVEALFTGADTNLVTTGRVCGGVIDTTFPNHVFGHGRLDALASLESLIGGKI</sequence>
<dbReference type="PANTHER" id="PTHR43806">
    <property type="entry name" value="PEPTIDASE S8"/>
    <property type="match status" value="1"/>
</dbReference>
<keyword evidence="9" id="KW-1185">Reference proteome</keyword>
<reference evidence="8 9" key="1">
    <citation type="submission" date="2015-12" db="EMBL/GenBank/DDBJ databases">
        <title>The genome of Folsomia candida.</title>
        <authorList>
            <person name="Faddeeva A."/>
            <person name="Derks M.F."/>
            <person name="Anvar Y."/>
            <person name="Smit S."/>
            <person name="Van Straalen N."/>
            <person name="Roelofs D."/>
        </authorList>
    </citation>
    <scope>NUCLEOTIDE SEQUENCE [LARGE SCALE GENOMIC DNA]</scope>
    <source>
        <strain evidence="8 9">VU population</strain>
        <tissue evidence="8">Whole body</tissue>
    </source>
</reference>
<accession>A0A226ELQ6</accession>
<evidence type="ECO:0000256" key="4">
    <source>
        <dbReference type="ARBA" id="ARBA00022825"/>
    </source>
</evidence>
<dbReference type="OrthoDB" id="206201at2759"/>
<feature type="active site" description="Charge relay system" evidence="5">
    <location>
        <position position="220"/>
    </location>
</feature>
<dbReference type="InterPro" id="IPR023828">
    <property type="entry name" value="Peptidase_S8_Ser-AS"/>
</dbReference>
<evidence type="ECO:0000256" key="2">
    <source>
        <dbReference type="ARBA" id="ARBA00022670"/>
    </source>
</evidence>
<dbReference type="Pfam" id="PF00082">
    <property type="entry name" value="Peptidase_S8"/>
    <property type="match status" value="1"/>
</dbReference>
<evidence type="ECO:0000256" key="3">
    <source>
        <dbReference type="ARBA" id="ARBA00022801"/>
    </source>
</evidence>
<keyword evidence="6" id="KW-0732">Signal</keyword>
<evidence type="ECO:0000256" key="5">
    <source>
        <dbReference type="PROSITE-ProRule" id="PRU01240"/>
    </source>
</evidence>
<dbReference type="PROSITE" id="PS00138">
    <property type="entry name" value="SUBTILASE_SER"/>
    <property type="match status" value="1"/>
</dbReference>
<dbReference type="GO" id="GO:0006508">
    <property type="term" value="P:proteolysis"/>
    <property type="evidence" value="ECO:0007669"/>
    <property type="project" value="UniProtKB-KW"/>
</dbReference>
<dbReference type="InterPro" id="IPR015500">
    <property type="entry name" value="Peptidase_S8_subtilisin-rel"/>
</dbReference>
<organism evidence="8 9">
    <name type="scientific">Folsomia candida</name>
    <name type="common">Springtail</name>
    <dbReference type="NCBI Taxonomy" id="158441"/>
    <lineage>
        <taxon>Eukaryota</taxon>
        <taxon>Metazoa</taxon>
        <taxon>Ecdysozoa</taxon>
        <taxon>Arthropoda</taxon>
        <taxon>Hexapoda</taxon>
        <taxon>Collembola</taxon>
        <taxon>Entomobryomorpha</taxon>
        <taxon>Isotomoidea</taxon>
        <taxon>Isotomidae</taxon>
        <taxon>Proisotominae</taxon>
        <taxon>Folsomia</taxon>
    </lineage>
</organism>
<evidence type="ECO:0000313" key="9">
    <source>
        <dbReference type="Proteomes" id="UP000198287"/>
    </source>
</evidence>
<gene>
    <name evidence="8" type="ORF">Fcan01_06549</name>
</gene>
<evidence type="ECO:0000313" key="8">
    <source>
        <dbReference type="EMBL" id="OXA58623.1"/>
    </source>
</evidence>
<dbReference type="PANTHER" id="PTHR43806:SF67">
    <property type="entry name" value="EGF-LIKE DOMAIN-CONTAINING PROTEIN"/>
    <property type="match status" value="1"/>
</dbReference>
<dbReference type="OMA" id="TIRVCTI"/>
<dbReference type="InterPro" id="IPR036852">
    <property type="entry name" value="Peptidase_S8/S53_dom_sf"/>
</dbReference>